<dbReference type="RefSeq" id="WP_187760506.1">
    <property type="nucleotide sequence ID" value="NZ_CP061038.1"/>
</dbReference>
<dbReference type="AlphaFoldDB" id="A0A7H0LES4"/>
<gene>
    <name evidence="1" type="ORF">H3Z74_15565</name>
</gene>
<dbReference type="Proteomes" id="UP000516148">
    <property type="component" value="Chromosome"/>
</dbReference>
<reference evidence="1 2" key="1">
    <citation type="submission" date="2020-09" db="EMBL/GenBank/DDBJ databases">
        <title>Sphingomonas sp., a new species isolated from pork steak.</title>
        <authorList>
            <person name="Heidler von Heilborn D."/>
        </authorList>
    </citation>
    <scope>NUCLEOTIDE SEQUENCE [LARGE SCALE GENOMIC DNA]</scope>
    <source>
        <strain evidence="2">S8-3T</strain>
    </source>
</reference>
<dbReference type="KEGG" id="spap:H3Z74_15565"/>
<sequence>MSVPGGVLIFRNFEDARSYLEHWADELELPVFSASGEKLVIVADVHGNVTIDRREPYDRGEEWITACLRHNAQAVFAARLHRSGKRWRRVYLGEAERAGVLPETIEGLIAYIGFTI</sequence>
<name>A0A7H0LES4_9SPHN</name>
<dbReference type="EMBL" id="CP061038">
    <property type="protein sequence ID" value="QNQ08177.1"/>
    <property type="molecule type" value="Genomic_DNA"/>
</dbReference>
<accession>A0A7H0LES4</accession>
<evidence type="ECO:0000313" key="2">
    <source>
        <dbReference type="Proteomes" id="UP000516148"/>
    </source>
</evidence>
<organism evidence="1 2">
    <name type="scientific">Sphingomonas alpina</name>
    <dbReference type="NCBI Taxonomy" id="653931"/>
    <lineage>
        <taxon>Bacteria</taxon>
        <taxon>Pseudomonadati</taxon>
        <taxon>Pseudomonadota</taxon>
        <taxon>Alphaproteobacteria</taxon>
        <taxon>Sphingomonadales</taxon>
        <taxon>Sphingomonadaceae</taxon>
        <taxon>Sphingomonas</taxon>
    </lineage>
</organism>
<keyword evidence="2" id="KW-1185">Reference proteome</keyword>
<proteinExistence type="predicted"/>
<evidence type="ECO:0000313" key="1">
    <source>
        <dbReference type="EMBL" id="QNQ08177.1"/>
    </source>
</evidence>
<protein>
    <submittedName>
        <fullName evidence="1">Uncharacterized protein</fullName>
    </submittedName>
</protein>